<dbReference type="Pfam" id="PF13899">
    <property type="entry name" value="Thioredoxin_7"/>
    <property type="match status" value="1"/>
</dbReference>
<evidence type="ECO:0000256" key="1">
    <source>
        <dbReference type="ARBA" id="ARBA00004651"/>
    </source>
</evidence>
<evidence type="ECO:0000256" key="3">
    <source>
        <dbReference type="ARBA" id="ARBA00022692"/>
    </source>
</evidence>
<evidence type="ECO:0000256" key="5">
    <source>
        <dbReference type="ARBA" id="ARBA00022989"/>
    </source>
</evidence>
<keyword evidence="5 9" id="KW-1133">Transmembrane helix</keyword>
<dbReference type="RefSeq" id="WP_341726654.1">
    <property type="nucleotide sequence ID" value="NZ_JBBWWT010000006.1"/>
</dbReference>
<feature type="transmembrane region" description="Helical" evidence="9">
    <location>
        <begin position="590"/>
        <end position="610"/>
    </location>
</feature>
<keyword evidence="6 9" id="KW-0472">Membrane</keyword>
<evidence type="ECO:0000256" key="10">
    <source>
        <dbReference type="SAM" id="SignalP"/>
    </source>
</evidence>
<feature type="transmembrane region" description="Helical" evidence="9">
    <location>
        <begin position="622"/>
        <end position="642"/>
    </location>
</feature>
<dbReference type="Pfam" id="PF02683">
    <property type="entry name" value="DsbD_TM"/>
    <property type="match status" value="1"/>
</dbReference>
<evidence type="ECO:0000259" key="11">
    <source>
        <dbReference type="PROSITE" id="PS51352"/>
    </source>
</evidence>
<dbReference type="PANTHER" id="PTHR32234:SF3">
    <property type="entry name" value="SUPPRESSION OF COPPER SENSITIVITY PROTEIN"/>
    <property type="match status" value="1"/>
</dbReference>
<dbReference type="InterPro" id="IPR035671">
    <property type="entry name" value="DsbD_gamma"/>
</dbReference>
<evidence type="ECO:0000256" key="9">
    <source>
        <dbReference type="SAM" id="Phobius"/>
    </source>
</evidence>
<dbReference type="SUPFAM" id="SSF74863">
    <property type="entry name" value="Thiol:disulfide interchange protein DsbD, N-terminal domain (DsbD-alpha)"/>
    <property type="match status" value="2"/>
</dbReference>
<feature type="transmembrane region" description="Helical" evidence="9">
    <location>
        <begin position="563"/>
        <end position="584"/>
    </location>
</feature>
<keyword evidence="13" id="KW-1185">Reference proteome</keyword>
<dbReference type="Gene3D" id="2.60.40.1250">
    <property type="entry name" value="Thiol:disulfide interchange protein DsbD, N-terminal domain"/>
    <property type="match status" value="2"/>
</dbReference>
<organism evidence="12 13">
    <name type="scientific">Pseudoxanthomonas putridarboris</name>
    <dbReference type="NCBI Taxonomy" id="752605"/>
    <lineage>
        <taxon>Bacteria</taxon>
        <taxon>Pseudomonadati</taxon>
        <taxon>Pseudomonadota</taxon>
        <taxon>Gammaproteobacteria</taxon>
        <taxon>Lysobacterales</taxon>
        <taxon>Lysobacteraceae</taxon>
        <taxon>Pseudoxanthomonas</taxon>
    </lineage>
</organism>
<protein>
    <submittedName>
        <fullName evidence="12">Protein-disulfide reductase DsbD</fullName>
    </submittedName>
</protein>
<comment type="subcellular location">
    <subcellularLocation>
        <location evidence="1">Cell membrane</location>
        <topology evidence="1">Multi-pass membrane protein</topology>
    </subcellularLocation>
</comment>
<feature type="signal peptide" evidence="10">
    <location>
        <begin position="1"/>
        <end position="25"/>
    </location>
</feature>
<dbReference type="PANTHER" id="PTHR32234">
    <property type="entry name" value="THIOL:DISULFIDE INTERCHANGE PROTEIN DSBD"/>
    <property type="match status" value="1"/>
</dbReference>
<dbReference type="InterPro" id="IPR036249">
    <property type="entry name" value="Thioredoxin-like_sf"/>
</dbReference>
<evidence type="ECO:0000256" key="8">
    <source>
        <dbReference type="SAM" id="MobiDB-lite"/>
    </source>
</evidence>
<accession>A0ABU9J3N2</accession>
<evidence type="ECO:0000256" key="4">
    <source>
        <dbReference type="ARBA" id="ARBA00022748"/>
    </source>
</evidence>
<evidence type="ECO:0000313" key="13">
    <source>
        <dbReference type="Proteomes" id="UP001459204"/>
    </source>
</evidence>
<keyword evidence="3 9" id="KW-0812">Transmembrane</keyword>
<feature type="domain" description="Thioredoxin" evidence="11">
    <location>
        <begin position="636"/>
        <end position="767"/>
    </location>
</feature>
<gene>
    <name evidence="12" type="ORF">AAD027_14095</name>
</gene>
<feature type="region of interest" description="Disordered" evidence="8">
    <location>
        <begin position="329"/>
        <end position="354"/>
    </location>
</feature>
<feature type="transmembrane region" description="Helical" evidence="9">
    <location>
        <begin position="526"/>
        <end position="551"/>
    </location>
</feature>
<dbReference type="InterPro" id="IPR036929">
    <property type="entry name" value="DsbDN_sf"/>
</dbReference>
<feature type="transmembrane region" description="Helical" evidence="9">
    <location>
        <begin position="413"/>
        <end position="432"/>
    </location>
</feature>
<dbReference type="Gene3D" id="3.40.30.10">
    <property type="entry name" value="Glutaredoxin"/>
    <property type="match status" value="1"/>
</dbReference>
<dbReference type="Proteomes" id="UP001459204">
    <property type="component" value="Unassembled WGS sequence"/>
</dbReference>
<dbReference type="SUPFAM" id="SSF52833">
    <property type="entry name" value="Thioredoxin-like"/>
    <property type="match status" value="1"/>
</dbReference>
<dbReference type="Pfam" id="PF11412">
    <property type="entry name" value="DsbD_N"/>
    <property type="match status" value="2"/>
</dbReference>
<dbReference type="InterPro" id="IPR017937">
    <property type="entry name" value="Thioredoxin_CS"/>
</dbReference>
<reference evidence="12 13" key="1">
    <citation type="submission" date="2024-04" db="EMBL/GenBank/DDBJ databases">
        <title>Draft genome sequence of Pseudoxanthomonas putridarboris WD12.</title>
        <authorList>
            <person name="Oh J."/>
        </authorList>
    </citation>
    <scope>NUCLEOTIDE SEQUENCE [LARGE SCALE GENOMIC DNA]</scope>
    <source>
        <strain evidence="12 13">WD12</strain>
    </source>
</reference>
<evidence type="ECO:0000256" key="6">
    <source>
        <dbReference type="ARBA" id="ARBA00023136"/>
    </source>
</evidence>
<evidence type="ECO:0000313" key="12">
    <source>
        <dbReference type="EMBL" id="MEL1265489.1"/>
    </source>
</evidence>
<dbReference type="EMBL" id="JBBWWT010000006">
    <property type="protein sequence ID" value="MEL1265489.1"/>
    <property type="molecule type" value="Genomic_DNA"/>
</dbReference>
<dbReference type="InterPro" id="IPR003834">
    <property type="entry name" value="Cyt_c_assmbl_TM_dom"/>
</dbReference>
<dbReference type="PROSITE" id="PS00194">
    <property type="entry name" value="THIOREDOXIN_1"/>
    <property type="match status" value="1"/>
</dbReference>
<feature type="transmembrane region" description="Helical" evidence="9">
    <location>
        <begin position="452"/>
        <end position="473"/>
    </location>
</feature>
<keyword evidence="10" id="KW-0732">Signal</keyword>
<name>A0ABU9J3N2_9GAMM</name>
<feature type="chain" id="PRO_5045923541" evidence="10">
    <location>
        <begin position="26"/>
        <end position="767"/>
    </location>
</feature>
<feature type="transmembrane region" description="Helical" evidence="9">
    <location>
        <begin position="494"/>
        <end position="520"/>
    </location>
</feature>
<comment type="caution">
    <text evidence="12">The sequence shown here is derived from an EMBL/GenBank/DDBJ whole genome shotgun (WGS) entry which is preliminary data.</text>
</comment>
<dbReference type="CDD" id="cd02953">
    <property type="entry name" value="DsbDgamma"/>
    <property type="match status" value="1"/>
</dbReference>
<feature type="transmembrane region" description="Helical" evidence="9">
    <location>
        <begin position="368"/>
        <end position="392"/>
    </location>
</feature>
<dbReference type="InterPro" id="IPR028250">
    <property type="entry name" value="DsbDN"/>
</dbReference>
<feature type="compositionally biased region" description="Low complexity" evidence="8">
    <location>
        <begin position="329"/>
        <end position="346"/>
    </location>
</feature>
<dbReference type="PROSITE" id="PS51352">
    <property type="entry name" value="THIOREDOXIN_2"/>
    <property type="match status" value="1"/>
</dbReference>
<sequence length="767" mass="81074">MPLRVLLLLLSCALFLGAFPPAARAAITQDDLLPVDEAFALTATAPSRDRIEIHWKIADGYYLYRHRTGVEADAGFAARPLQLPPGKAYRDEFFGDVETYRDQLAATLPGRAEADAASVTLKIKYQGCADAGICYPPQTRTLTVALPAAEAGFVPLGTPALAGGGLLGQGPGGAVDELPLPAEQAFAFEAIAFDGDQLLLRFTPARGYYLYRDRTSMALEGAPGIALQAPRWPRGVPHRDEHFGDVTVYFDQAEVPVPLRREHGRAADATLRVTFQGCQKDGICYPPMTRRVKLSIPAGTTTPADAPATVPAQLIEPLPTATIADAPADARPAEETAPAEAAAIPAEVERTRPPEEVLERAQRGPTTLLAALALALLGGLILNLMPCVLPVLSLKALSLAESGRSGGHARQSALWYTAGVLASFVAVGALAIGLRAAGQALGWGFQLQQPWVVGLLAYVMFAVGLSLSGVFAVGYRLAGAGHGLTRRSGPAGDFFTGVLAVVVASPCTAPFMGLALAYAFTAPTPLALLVFAVLGLGLALPFLLIGFVPALADRLPKPGPWMVTLKQALAFPMYLTAAWLLWVLGKQRGIDAVGLALVGLVVLALGLWWFQRLQLRSAPLQRALAVALLAASLAPLALAHRLPQEARTAVANEGEVAYSAERLAALRAEGRIVFVDMTADWCVTCKANEKAVLDKSAFRDLLASHDAVMMTGDWTNVDPAITAFLESHRAVGVPLYVVYPRGGGEGEVLPTVLTHDLVAQALARAAR</sequence>
<dbReference type="InterPro" id="IPR013766">
    <property type="entry name" value="Thioredoxin_domain"/>
</dbReference>
<evidence type="ECO:0000256" key="2">
    <source>
        <dbReference type="ARBA" id="ARBA00022475"/>
    </source>
</evidence>
<keyword evidence="4" id="KW-0201">Cytochrome c-type biogenesis</keyword>
<keyword evidence="2" id="KW-1003">Cell membrane</keyword>
<keyword evidence="7" id="KW-0676">Redox-active center</keyword>
<proteinExistence type="predicted"/>
<evidence type="ECO:0000256" key="7">
    <source>
        <dbReference type="ARBA" id="ARBA00023284"/>
    </source>
</evidence>